<dbReference type="STRING" id="28134.SAMN05444288_0868"/>
<dbReference type="Proteomes" id="UP000005580">
    <property type="component" value="Unassembled WGS sequence"/>
</dbReference>
<dbReference type="EMBL" id="AEPE02000006">
    <property type="protein sequence ID" value="EFZ36395.1"/>
    <property type="molecule type" value="Genomic_DNA"/>
</dbReference>
<keyword evidence="3" id="KW-1185">Reference proteome</keyword>
<sequence>MNEEKFIPHHRRDEKPKEDRFFRIRNILNIIFIIGALIGLVLYFATDHTSGTIVILAAMVFKIAESCLRFFR</sequence>
<dbReference type="RefSeq" id="WP_004370708.1">
    <property type="nucleotide sequence ID" value="NZ_GL833119.1"/>
</dbReference>
<protein>
    <submittedName>
        <fullName evidence="2">Uncharacterized protein</fullName>
    </submittedName>
</protein>
<evidence type="ECO:0000256" key="1">
    <source>
        <dbReference type="SAM" id="Phobius"/>
    </source>
</evidence>
<keyword evidence="1" id="KW-0472">Membrane</keyword>
<dbReference type="HOGENOM" id="CLU_168969_0_0_10"/>
<reference evidence="2" key="1">
    <citation type="submission" date="2011-01" db="EMBL/GenBank/DDBJ databases">
        <authorList>
            <person name="Muzny D."/>
            <person name="Qin X."/>
            <person name="Buhay C."/>
            <person name="Dugan-Rocha S."/>
            <person name="Ding Y."/>
            <person name="Chen G."/>
            <person name="Hawes A."/>
            <person name="Holder M."/>
            <person name="Jhangiani S."/>
            <person name="Johnson A."/>
            <person name="Khan Z."/>
            <person name="Li Z."/>
            <person name="Liu W."/>
            <person name="Liu X."/>
            <person name="Perez L."/>
            <person name="Shen H."/>
            <person name="Wang Q."/>
            <person name="Watt J."/>
            <person name="Xi L."/>
            <person name="Xin Y."/>
            <person name="Zhou J."/>
            <person name="Deng J."/>
            <person name="Jiang H."/>
            <person name="Liu Y."/>
            <person name="Qu J."/>
            <person name="Song X.-Z."/>
            <person name="Zhang L."/>
            <person name="Villasana D."/>
            <person name="Johnson A."/>
            <person name="Liu J."/>
            <person name="Liyanage D."/>
            <person name="Lorensuhewa L."/>
            <person name="Robinson T."/>
            <person name="Song A."/>
            <person name="Song B.-B."/>
            <person name="Dinh H."/>
            <person name="Thornton R."/>
            <person name="Coyle M."/>
            <person name="Francisco L."/>
            <person name="Jackson L."/>
            <person name="Javaid M."/>
            <person name="Korchina V."/>
            <person name="Kovar C."/>
            <person name="Mata R."/>
            <person name="Mathew T."/>
            <person name="Ngo R."/>
            <person name="Nguyen L."/>
            <person name="Nguyen N."/>
            <person name="Okwuonu G."/>
            <person name="Ongeri F."/>
            <person name="Pham C."/>
            <person name="Simmons D."/>
            <person name="Wilczek-Boney K."/>
            <person name="Hale W."/>
            <person name="Jakkamsetti A."/>
            <person name="Pham P."/>
            <person name="Ruth R."/>
            <person name="San Lucas F."/>
            <person name="Warren J."/>
            <person name="Zhang J."/>
            <person name="Zhao Z."/>
            <person name="Zhou C."/>
            <person name="Zhu D."/>
            <person name="Lee S."/>
            <person name="Bess C."/>
            <person name="Blankenburg K."/>
            <person name="Forbes L."/>
            <person name="Fu Q."/>
            <person name="Gubbala S."/>
            <person name="Hirani K."/>
            <person name="Jayaseelan J.C."/>
            <person name="Lara F."/>
            <person name="Munidasa M."/>
            <person name="Palculict T."/>
            <person name="Patil S."/>
            <person name="Pu L.-L."/>
            <person name="Saada N."/>
            <person name="Tang L."/>
            <person name="Weissenberger G."/>
            <person name="Zhu Y."/>
            <person name="Hemphill L."/>
            <person name="Shang Y."/>
            <person name="Youmans B."/>
            <person name="Ayvaz T."/>
            <person name="Ross M."/>
            <person name="Santibanez J."/>
            <person name="Aqrawi P."/>
            <person name="Gross S."/>
            <person name="Joshi V."/>
            <person name="Fowler G."/>
            <person name="Nazareth L."/>
            <person name="Reid J."/>
            <person name="Worley K."/>
            <person name="Petrosino J."/>
            <person name="Highlander S."/>
            <person name="Gibbs R."/>
        </authorList>
    </citation>
    <scope>NUCLEOTIDE SEQUENCE [LARGE SCALE GENOMIC DNA]</scope>
    <source>
        <strain evidence="2">ATCC 33269</strain>
    </source>
</reference>
<comment type="caution">
    <text evidence="2">The sequence shown here is derived from an EMBL/GenBank/DDBJ whole genome shotgun (WGS) entry which is preliminary data.</text>
</comment>
<proteinExistence type="predicted"/>
<evidence type="ECO:0000313" key="2">
    <source>
        <dbReference type="EMBL" id="EFZ36395.1"/>
    </source>
</evidence>
<feature type="transmembrane region" description="Helical" evidence="1">
    <location>
        <begin position="51"/>
        <end position="71"/>
    </location>
</feature>
<organism evidence="2 3">
    <name type="scientific">Hoylesella oralis ATCC 33269</name>
    <dbReference type="NCBI Taxonomy" id="873533"/>
    <lineage>
        <taxon>Bacteria</taxon>
        <taxon>Pseudomonadati</taxon>
        <taxon>Bacteroidota</taxon>
        <taxon>Bacteroidia</taxon>
        <taxon>Bacteroidales</taxon>
        <taxon>Prevotellaceae</taxon>
        <taxon>Hoylesella</taxon>
    </lineage>
</organism>
<keyword evidence="1" id="KW-0812">Transmembrane</keyword>
<evidence type="ECO:0000313" key="3">
    <source>
        <dbReference type="Proteomes" id="UP000005580"/>
    </source>
</evidence>
<dbReference type="AlphaFoldDB" id="E7RT44"/>
<gene>
    <name evidence="2" type="ORF">HMPREF0663_12462</name>
</gene>
<name>E7RT44_9BACT</name>
<accession>E7RT44</accession>
<keyword evidence="1" id="KW-1133">Transmembrane helix</keyword>
<feature type="transmembrane region" description="Helical" evidence="1">
    <location>
        <begin position="27"/>
        <end position="45"/>
    </location>
</feature>